<evidence type="ECO:0000256" key="1">
    <source>
        <dbReference type="SAM" id="MobiDB-lite"/>
    </source>
</evidence>
<gene>
    <name evidence="4" type="ORF">J2W31_006699</name>
</gene>
<feature type="compositionally biased region" description="Low complexity" evidence="1">
    <location>
        <begin position="71"/>
        <end position="99"/>
    </location>
</feature>
<dbReference type="InterPro" id="IPR025841">
    <property type="entry name" value="CP_ATPgrasp_2"/>
</dbReference>
<dbReference type="AlphaFoldDB" id="A0AAW8DC30"/>
<dbReference type="InterPro" id="IPR051680">
    <property type="entry name" value="ATP-dep_Glu-Cys_Ligase-2"/>
</dbReference>
<dbReference type="SUPFAM" id="SSF56059">
    <property type="entry name" value="Glutathione synthetase ATP-binding domain-like"/>
    <property type="match status" value="1"/>
</dbReference>
<dbReference type="PANTHER" id="PTHR34595">
    <property type="entry name" value="BLR5612 PROTEIN"/>
    <property type="match status" value="1"/>
</dbReference>
<dbReference type="PANTHER" id="PTHR34595:SF2">
    <property type="entry name" value="BLR2978 PROTEIN"/>
    <property type="match status" value="1"/>
</dbReference>
<feature type="domain" description="DUF403" evidence="2">
    <location>
        <begin position="594"/>
        <end position="908"/>
    </location>
</feature>
<feature type="region of interest" description="Disordered" evidence="1">
    <location>
        <begin position="32"/>
        <end position="111"/>
    </location>
</feature>
<reference evidence="4" key="1">
    <citation type="submission" date="2023-07" db="EMBL/GenBank/DDBJ databases">
        <title>Sorghum-associated microbial communities from plants grown in Nebraska, USA.</title>
        <authorList>
            <person name="Schachtman D."/>
        </authorList>
    </citation>
    <scope>NUCLEOTIDE SEQUENCE</scope>
    <source>
        <strain evidence="4">DS3754</strain>
    </source>
</reference>
<proteinExistence type="predicted"/>
<organism evidence="4 5">
    <name type="scientific">Variovorax boronicumulans</name>
    <dbReference type="NCBI Taxonomy" id="436515"/>
    <lineage>
        <taxon>Bacteria</taxon>
        <taxon>Pseudomonadati</taxon>
        <taxon>Pseudomonadota</taxon>
        <taxon>Betaproteobacteria</taxon>
        <taxon>Burkholderiales</taxon>
        <taxon>Comamonadaceae</taxon>
        <taxon>Variovorax</taxon>
    </lineage>
</organism>
<evidence type="ECO:0000259" key="3">
    <source>
        <dbReference type="Pfam" id="PF14403"/>
    </source>
</evidence>
<feature type="domain" description="Circularly permuted ATP-grasp type 2" evidence="3">
    <location>
        <begin position="161"/>
        <end position="545"/>
    </location>
</feature>
<dbReference type="Pfam" id="PF04168">
    <property type="entry name" value="Alpha-E"/>
    <property type="match status" value="1"/>
</dbReference>
<dbReference type="InterPro" id="IPR007296">
    <property type="entry name" value="DUF403"/>
</dbReference>
<dbReference type="Proteomes" id="UP001242045">
    <property type="component" value="Unassembled WGS sequence"/>
</dbReference>
<evidence type="ECO:0000313" key="5">
    <source>
        <dbReference type="Proteomes" id="UP001242045"/>
    </source>
</evidence>
<dbReference type="EMBL" id="JAUSRD010000030">
    <property type="protein sequence ID" value="MDP9897552.1"/>
    <property type="molecule type" value="Genomic_DNA"/>
</dbReference>
<accession>A0AAW8DC30</accession>
<protein>
    <submittedName>
        <fullName evidence="4">Circularly permuted ATP-grasp superfamily protein/putative alpha-E superfamily protein</fullName>
    </submittedName>
</protein>
<evidence type="ECO:0000313" key="4">
    <source>
        <dbReference type="EMBL" id="MDP9897552.1"/>
    </source>
</evidence>
<dbReference type="Gene3D" id="3.40.50.11290">
    <property type="match status" value="1"/>
</dbReference>
<sequence length="920" mass="99386">MNESLFDAQALEFPAALASTLAPAALPGHFDELRGGATPAAPLRPASPGTAPAASAPLLYDAAAERPAATQSQSQSQSSASQSQSQSQSQAQQPSASSSETPPLTPAWNAFFDQLGPGGFNDLPRRAVSLERQIRDNGVTYNVYADATNGPQRPWSLDLFPLIVSPESWSQIEAGVLQRVRVLDRVMADVYGPQQLLSEGLIPPALVRGHPGYLRALHGVKPPGDTWLHIAAFDLARGPDGNWWVVSQRTQAPSGLGYLLENRLAITRQFPQAFEALHVQRLAATYSAMMDGLQRMCPAGVPPHIALLTPGPYNETYFEHAYLARYLGVTLVEGSDLTVRDQRLYLKTLQGLRPVHGLIKRLDDQFLDPLELRPDSTLGVPGLLQAIRAGNVLVANMPGSAFLESPALLGFLPGLARRLIGEKLKLPSLPTWWCGERAALEAVLPQLGDCFIKPTYPGIDGRTSFDAVLGSQLGRRELDEWAGRIVREGDAHTVQSYLPLSQIPTWASDLGPGHIAPRAVLLRVFAVSDGAQSWRVLPGGLARLAGADAQIASMQRGGSSADVWVQTHGEVDRTTLLQPHATPASLARHRAPVTSRAAENMFWLGRYTERAENAVRLARLTLNLLGGEDQSSRPLLEWLHRMAVRNALVPAEAPSAPQSRRVFERALVAELGDVDGGGSVGYSLRCIRQAAAAVRERLSQDNWNQIVRAETEFLRRAAEQAGEGSFAASAALRALESASTALAAMTGAQTDRMTRDDAWRLLSIGRHIERLGFLSNALEVGFGNGAVHEVSGFEAMVALFDSTITFHARYQQRRDVATLVDLLVLDAENPRSLAWVTQTLRGRIARLAGSAPGKLTALSYELPDPATWTLEHLCAAGPEANYPALIQLLANCETAAYHVSDAIGTRYFTLTSESLRSVGA</sequence>
<name>A0AAW8DC30_9BURK</name>
<dbReference type="Pfam" id="PF14403">
    <property type="entry name" value="CP_ATPgrasp_2"/>
    <property type="match status" value="1"/>
</dbReference>
<evidence type="ECO:0000259" key="2">
    <source>
        <dbReference type="Pfam" id="PF04168"/>
    </source>
</evidence>
<feature type="compositionally biased region" description="Low complexity" evidence="1">
    <location>
        <begin position="46"/>
        <end position="62"/>
    </location>
</feature>
<comment type="caution">
    <text evidence="4">The sequence shown here is derived from an EMBL/GenBank/DDBJ whole genome shotgun (WGS) entry which is preliminary data.</text>
</comment>